<organism evidence="4 5">
    <name type="scientific">Hoeflea halophila</name>
    <dbReference type="NCBI Taxonomy" id="714899"/>
    <lineage>
        <taxon>Bacteria</taxon>
        <taxon>Pseudomonadati</taxon>
        <taxon>Pseudomonadota</taxon>
        <taxon>Alphaproteobacteria</taxon>
        <taxon>Hyphomicrobiales</taxon>
        <taxon>Rhizobiaceae</taxon>
        <taxon>Hoeflea</taxon>
    </lineage>
</organism>
<feature type="transmembrane region" description="Helical" evidence="1">
    <location>
        <begin position="131"/>
        <end position="151"/>
    </location>
</feature>
<name>A0A286IF72_9HYPH</name>
<keyword evidence="1" id="KW-0472">Membrane</keyword>
<dbReference type="Pfam" id="PF00563">
    <property type="entry name" value="EAL"/>
    <property type="match status" value="1"/>
</dbReference>
<evidence type="ECO:0000313" key="5">
    <source>
        <dbReference type="Proteomes" id="UP000219465"/>
    </source>
</evidence>
<dbReference type="Gene3D" id="3.30.70.270">
    <property type="match status" value="1"/>
</dbReference>
<dbReference type="CDD" id="cd01948">
    <property type="entry name" value="EAL"/>
    <property type="match status" value="1"/>
</dbReference>
<sequence length="676" mass="73746">MYPNSIRKLNLNMHYVVLAKQICFKKMASDVLKKLLLQAKRLVLAPSHNAELLKAQFEVFSSQVPLMYSIVLVNAWALAFMFKSEAPVWLSVWIPAGLSLVCILRLLGWWRSRKVVPSPETARKALLRTNQFSFLLTIALATWALMLFPYGDSYARGNIAFFVGITGLGVIICLQQLPSAALIVAAVINTAFVVYFSSAGFTSFVVMSVNLALVSTAMLLVVKVQFRHFAGAVSARTKLEAANRENARLANLDSLTGLPNRRQFFAHLETVFAEAGSNRLAVGIIDLDGFKPVNDLYGHSVGDSLLFEVGQRLSALAGTNTHISRLGGDEFAVTVTECPGNTELMGLGEKICAALRSPFVLTEATVQISGSIGFSVYPDLASDVHQLYERADYALYQGKRSNRGQVQVFTAEHVIAIEQNNQIEQVLSRADLEAELTVFFQPIIDVREERTVAFEALARWNSPELGRVSPDAFIPVAERTGQIGTLTCILLKKALAAAGAWPDDVRLSFNLSTHDISSSDGVTTIVGIIMSSGIDPRRLDLEITETAMMYDFVQAKTSIDVLKLLGCGIALDDFGTGYSSLSQLHALPLTKLKIDRSFVSDLHKNPASYKIVKSLLALSQDMGIGCVVEGIETSEELDALKKLGGVLVQGYYYSPPVAENETGKFLSESDAARKAG</sequence>
<dbReference type="RefSeq" id="WP_244577900.1">
    <property type="nucleotide sequence ID" value="NZ_OCPC01000004.1"/>
</dbReference>
<dbReference type="NCBIfam" id="TIGR00254">
    <property type="entry name" value="GGDEF"/>
    <property type="match status" value="1"/>
</dbReference>
<dbReference type="InterPro" id="IPR000160">
    <property type="entry name" value="GGDEF_dom"/>
</dbReference>
<dbReference type="CDD" id="cd01949">
    <property type="entry name" value="GGDEF"/>
    <property type="match status" value="1"/>
</dbReference>
<dbReference type="SUPFAM" id="SSF55073">
    <property type="entry name" value="Nucleotide cyclase"/>
    <property type="match status" value="1"/>
</dbReference>
<dbReference type="InterPro" id="IPR001633">
    <property type="entry name" value="EAL_dom"/>
</dbReference>
<dbReference type="InterPro" id="IPR043128">
    <property type="entry name" value="Rev_trsase/Diguanyl_cyclase"/>
</dbReference>
<dbReference type="PANTHER" id="PTHR44757:SF2">
    <property type="entry name" value="BIOFILM ARCHITECTURE MAINTENANCE PROTEIN MBAA"/>
    <property type="match status" value="1"/>
</dbReference>
<dbReference type="EMBL" id="OCPC01000004">
    <property type="protein sequence ID" value="SOE17944.1"/>
    <property type="molecule type" value="Genomic_DNA"/>
</dbReference>
<evidence type="ECO:0000256" key="1">
    <source>
        <dbReference type="SAM" id="Phobius"/>
    </source>
</evidence>
<dbReference type="Gene3D" id="3.20.20.450">
    <property type="entry name" value="EAL domain"/>
    <property type="match status" value="1"/>
</dbReference>
<dbReference type="SUPFAM" id="SSF141868">
    <property type="entry name" value="EAL domain-like"/>
    <property type="match status" value="1"/>
</dbReference>
<gene>
    <name evidence="4" type="ORF">SAMN05877838_2852</name>
</gene>
<evidence type="ECO:0000259" key="2">
    <source>
        <dbReference type="PROSITE" id="PS50883"/>
    </source>
</evidence>
<dbReference type="AlphaFoldDB" id="A0A286IF72"/>
<proteinExistence type="predicted"/>
<dbReference type="InterPro" id="IPR035919">
    <property type="entry name" value="EAL_sf"/>
</dbReference>
<feature type="transmembrane region" description="Helical" evidence="1">
    <location>
        <begin position="64"/>
        <end position="82"/>
    </location>
</feature>
<feature type="transmembrane region" description="Helical" evidence="1">
    <location>
        <begin position="88"/>
        <end position="110"/>
    </location>
</feature>
<dbReference type="SMART" id="SM00052">
    <property type="entry name" value="EAL"/>
    <property type="match status" value="1"/>
</dbReference>
<accession>A0A286IF72</accession>
<evidence type="ECO:0000313" key="4">
    <source>
        <dbReference type="EMBL" id="SOE17944.1"/>
    </source>
</evidence>
<keyword evidence="1" id="KW-1133">Transmembrane helix</keyword>
<dbReference type="PROSITE" id="PS50883">
    <property type="entry name" value="EAL"/>
    <property type="match status" value="1"/>
</dbReference>
<keyword evidence="1" id="KW-0812">Transmembrane</keyword>
<keyword evidence="5" id="KW-1185">Reference proteome</keyword>
<dbReference type="PANTHER" id="PTHR44757">
    <property type="entry name" value="DIGUANYLATE CYCLASE DGCP"/>
    <property type="match status" value="1"/>
</dbReference>
<dbReference type="SMART" id="SM00267">
    <property type="entry name" value="GGDEF"/>
    <property type="match status" value="1"/>
</dbReference>
<dbReference type="PROSITE" id="PS50887">
    <property type="entry name" value="GGDEF"/>
    <property type="match status" value="1"/>
</dbReference>
<dbReference type="InterPro" id="IPR052155">
    <property type="entry name" value="Biofilm_reg_signaling"/>
</dbReference>
<dbReference type="InterPro" id="IPR029787">
    <property type="entry name" value="Nucleotide_cyclase"/>
</dbReference>
<feature type="domain" description="GGDEF" evidence="3">
    <location>
        <begin position="278"/>
        <end position="411"/>
    </location>
</feature>
<dbReference type="Proteomes" id="UP000219465">
    <property type="component" value="Unassembled WGS sequence"/>
</dbReference>
<dbReference type="Pfam" id="PF00990">
    <property type="entry name" value="GGDEF"/>
    <property type="match status" value="1"/>
</dbReference>
<feature type="transmembrane region" description="Helical" evidence="1">
    <location>
        <begin position="204"/>
        <end position="222"/>
    </location>
</feature>
<feature type="domain" description="EAL" evidence="2">
    <location>
        <begin position="420"/>
        <end position="670"/>
    </location>
</feature>
<protein>
    <submittedName>
        <fullName evidence="4">Diguanylate cyclase/phosphodiesterase</fullName>
    </submittedName>
</protein>
<reference evidence="5" key="1">
    <citation type="submission" date="2017-08" db="EMBL/GenBank/DDBJ databases">
        <authorList>
            <person name="Varghese N."/>
            <person name="Submissions S."/>
        </authorList>
    </citation>
    <scope>NUCLEOTIDE SEQUENCE [LARGE SCALE GENOMIC DNA]</scope>
    <source>
        <strain evidence="5">KCTC 23107</strain>
    </source>
</reference>
<evidence type="ECO:0000259" key="3">
    <source>
        <dbReference type="PROSITE" id="PS50887"/>
    </source>
</evidence>